<dbReference type="Proteomes" id="UP000076722">
    <property type="component" value="Unassembled WGS sequence"/>
</dbReference>
<feature type="region of interest" description="Disordered" evidence="6">
    <location>
        <begin position="1"/>
        <end position="59"/>
    </location>
</feature>
<dbReference type="InterPro" id="IPR002528">
    <property type="entry name" value="MATE_fam"/>
</dbReference>
<evidence type="ECO:0000256" key="7">
    <source>
        <dbReference type="SAM" id="Phobius"/>
    </source>
</evidence>
<evidence type="ECO:0000313" key="9">
    <source>
        <dbReference type="Proteomes" id="UP000076722"/>
    </source>
</evidence>
<feature type="transmembrane region" description="Helical" evidence="7">
    <location>
        <begin position="474"/>
        <end position="502"/>
    </location>
</feature>
<dbReference type="GO" id="GO:0042910">
    <property type="term" value="F:xenobiotic transmembrane transporter activity"/>
    <property type="evidence" value="ECO:0007669"/>
    <property type="project" value="InterPro"/>
</dbReference>
<feature type="transmembrane region" description="Helical" evidence="7">
    <location>
        <begin position="416"/>
        <end position="436"/>
    </location>
</feature>
<reference evidence="8 9" key="1">
    <citation type="journal article" date="2016" name="Mol. Biol. Evol.">
        <title>Comparative Genomics of Early-Diverging Mushroom-Forming Fungi Provides Insights into the Origins of Lignocellulose Decay Capabilities.</title>
        <authorList>
            <person name="Nagy L.G."/>
            <person name="Riley R."/>
            <person name="Tritt A."/>
            <person name="Adam C."/>
            <person name="Daum C."/>
            <person name="Floudas D."/>
            <person name="Sun H."/>
            <person name="Yadav J.S."/>
            <person name="Pangilinan J."/>
            <person name="Larsson K.H."/>
            <person name="Matsuura K."/>
            <person name="Barry K."/>
            <person name="Labutti K."/>
            <person name="Kuo R."/>
            <person name="Ohm R.A."/>
            <person name="Bhattacharya S.S."/>
            <person name="Shirouzu T."/>
            <person name="Yoshinaga Y."/>
            <person name="Martin F.M."/>
            <person name="Grigoriev I.V."/>
            <person name="Hibbett D.S."/>
        </authorList>
    </citation>
    <scope>NUCLEOTIDE SEQUENCE [LARGE SCALE GENOMIC DNA]</scope>
    <source>
        <strain evidence="8 9">HHB9708</strain>
    </source>
</reference>
<keyword evidence="5 7" id="KW-0472">Membrane</keyword>
<feature type="transmembrane region" description="Helical" evidence="7">
    <location>
        <begin position="377"/>
        <end position="396"/>
    </location>
</feature>
<evidence type="ECO:0000256" key="1">
    <source>
        <dbReference type="ARBA" id="ARBA00004141"/>
    </source>
</evidence>
<dbReference type="PANTHER" id="PTHR11206">
    <property type="entry name" value="MULTIDRUG RESISTANCE PROTEIN"/>
    <property type="match status" value="1"/>
</dbReference>
<name>A0A164MMP5_9AGAM</name>
<feature type="transmembrane region" description="Helical" evidence="7">
    <location>
        <begin position="102"/>
        <end position="127"/>
    </location>
</feature>
<evidence type="ECO:0000256" key="3">
    <source>
        <dbReference type="ARBA" id="ARBA00022692"/>
    </source>
</evidence>
<comment type="subcellular location">
    <subcellularLocation>
        <location evidence="1">Membrane</location>
        <topology evidence="1">Multi-pass membrane protein</topology>
    </subcellularLocation>
</comment>
<dbReference type="CDD" id="cd13132">
    <property type="entry name" value="MATE_eukaryotic"/>
    <property type="match status" value="1"/>
</dbReference>
<dbReference type="STRING" id="1314777.A0A164MMP5"/>
<accession>A0A164MMP5</accession>
<gene>
    <name evidence="8" type="ORF">SISNIDRAFT_480291</name>
</gene>
<feature type="transmembrane region" description="Helical" evidence="7">
    <location>
        <begin position="219"/>
        <end position="239"/>
    </location>
</feature>
<evidence type="ECO:0000256" key="5">
    <source>
        <dbReference type="ARBA" id="ARBA00023136"/>
    </source>
</evidence>
<dbReference type="GO" id="GO:0015297">
    <property type="term" value="F:antiporter activity"/>
    <property type="evidence" value="ECO:0007669"/>
    <property type="project" value="InterPro"/>
</dbReference>
<feature type="compositionally biased region" description="Low complexity" evidence="6">
    <location>
        <begin position="40"/>
        <end position="49"/>
    </location>
</feature>
<dbReference type="GO" id="GO:1990961">
    <property type="term" value="P:xenobiotic detoxification by transmembrane export across the plasma membrane"/>
    <property type="evidence" value="ECO:0007669"/>
    <property type="project" value="InterPro"/>
</dbReference>
<keyword evidence="9" id="KW-1185">Reference proteome</keyword>
<feature type="transmembrane region" description="Helical" evidence="7">
    <location>
        <begin position="448"/>
        <end position="468"/>
    </location>
</feature>
<keyword evidence="3 7" id="KW-0812">Transmembrane</keyword>
<evidence type="ECO:0000256" key="4">
    <source>
        <dbReference type="ARBA" id="ARBA00022989"/>
    </source>
</evidence>
<proteinExistence type="inferred from homology"/>
<dbReference type="GO" id="GO:0016020">
    <property type="term" value="C:membrane"/>
    <property type="evidence" value="ECO:0007669"/>
    <property type="project" value="UniProtKB-SubCell"/>
</dbReference>
<dbReference type="InterPro" id="IPR045069">
    <property type="entry name" value="MATE_euk"/>
</dbReference>
<feature type="transmembrane region" description="Helical" evidence="7">
    <location>
        <begin position="251"/>
        <end position="270"/>
    </location>
</feature>
<dbReference type="Pfam" id="PF01554">
    <property type="entry name" value="MatE"/>
    <property type="match status" value="2"/>
</dbReference>
<dbReference type="NCBIfam" id="TIGR00797">
    <property type="entry name" value="matE"/>
    <property type="match status" value="1"/>
</dbReference>
<comment type="similarity">
    <text evidence="2">Belongs to the multi antimicrobial extrusion (MATE) (TC 2.A.66.1) family.</text>
</comment>
<evidence type="ECO:0000256" key="2">
    <source>
        <dbReference type="ARBA" id="ARBA00010199"/>
    </source>
</evidence>
<dbReference type="EMBL" id="KV419465">
    <property type="protein sequence ID" value="KZS86856.1"/>
    <property type="molecule type" value="Genomic_DNA"/>
</dbReference>
<protein>
    <submittedName>
        <fullName evidence="8">MATE efflux family protein</fullName>
    </submittedName>
</protein>
<dbReference type="OrthoDB" id="2126698at2759"/>
<keyword evidence="4 7" id="KW-1133">Transmembrane helix</keyword>
<sequence>MSKAPNETTHLLAENPADQDRYFSGDRASPAATLIDDPESSSSTTETATGPFEPTPAKSPSLLAETGATFLSSAPVILAYALQNSIQTASVLIVGRLGQDELSAAAFSMMLAMVTGWCVALGGTTALDTLGSASFTSPTTPRTAVSAHLQRCIVILHVLLIPVIFLWVFSAPVLRLLGQEEQLCVDVQRFLRVLIVGAPGYICFESLKKYLQCQGILQLSTIILVFTSPINIGLNYVLVHYTSLGFLGSPLAISITYWISFFALAFCAAFSPQHKANGTWGGLLPIGTLLAWRPCLEFVKLAIPGIIMVGTEWWAFEIVAIAAGRLGSLPLAAQSVIMTTDQVLNTIPFGIGVAASQRVGNAIGAEDAKSASRAGHAAALLSVILGAIIMTIMIATKDVFGYLFSDEVDVVRLVSVVMPLVASFQIADGLAGSCGGTLRGQGRQHLGAIFNIVAYYVIALPLGIFLAFKRSQGLYGLWVGQVVALYLVGASEYAVVWLWTNWEGEVDRGRMRAAIEDAVRKVPVGVSLGASA</sequence>
<evidence type="ECO:0000256" key="6">
    <source>
        <dbReference type="SAM" id="MobiDB-lite"/>
    </source>
</evidence>
<organism evidence="8 9">
    <name type="scientific">Sistotremastrum niveocremeum HHB9708</name>
    <dbReference type="NCBI Taxonomy" id="1314777"/>
    <lineage>
        <taxon>Eukaryota</taxon>
        <taxon>Fungi</taxon>
        <taxon>Dikarya</taxon>
        <taxon>Basidiomycota</taxon>
        <taxon>Agaricomycotina</taxon>
        <taxon>Agaricomycetes</taxon>
        <taxon>Sistotremastrales</taxon>
        <taxon>Sistotremastraceae</taxon>
        <taxon>Sertulicium</taxon>
        <taxon>Sertulicium niveocremeum</taxon>
    </lineage>
</organism>
<feature type="transmembrane region" description="Helical" evidence="7">
    <location>
        <begin position="148"/>
        <end position="169"/>
    </location>
</feature>
<dbReference type="AlphaFoldDB" id="A0A164MMP5"/>
<evidence type="ECO:0000313" key="8">
    <source>
        <dbReference type="EMBL" id="KZS86856.1"/>
    </source>
</evidence>